<keyword evidence="4 5" id="KW-1015">Disulfide bond</keyword>
<evidence type="ECO:0000313" key="7">
    <source>
        <dbReference type="EMBL" id="KAL1117233.1"/>
    </source>
</evidence>
<organism evidence="7 8">
    <name type="scientific">Ranatra chinensis</name>
    <dbReference type="NCBI Taxonomy" id="642074"/>
    <lineage>
        <taxon>Eukaryota</taxon>
        <taxon>Metazoa</taxon>
        <taxon>Ecdysozoa</taxon>
        <taxon>Arthropoda</taxon>
        <taxon>Hexapoda</taxon>
        <taxon>Insecta</taxon>
        <taxon>Pterygota</taxon>
        <taxon>Neoptera</taxon>
        <taxon>Paraneoptera</taxon>
        <taxon>Hemiptera</taxon>
        <taxon>Heteroptera</taxon>
        <taxon>Panheteroptera</taxon>
        <taxon>Nepomorpha</taxon>
        <taxon>Nepidae</taxon>
        <taxon>Ranatrinae</taxon>
        <taxon>Ranatra</taxon>
    </lineage>
</organism>
<dbReference type="InterPro" id="IPR051950">
    <property type="entry name" value="Dev_reg/Prot_inhib"/>
</dbReference>
<keyword evidence="8" id="KW-1185">Reference proteome</keyword>
<dbReference type="PANTHER" id="PTHR12352:SF30">
    <property type="entry name" value="FI05255P"/>
    <property type="match status" value="1"/>
</dbReference>
<dbReference type="InterPro" id="IPR000716">
    <property type="entry name" value="Thyroglobulin_1"/>
</dbReference>
<evidence type="ECO:0000256" key="5">
    <source>
        <dbReference type="PROSITE-ProRule" id="PRU00500"/>
    </source>
</evidence>
<dbReference type="InterPro" id="IPR036857">
    <property type="entry name" value="Thyroglobulin_1_sf"/>
</dbReference>
<comment type="caution">
    <text evidence="7">The sequence shown here is derived from an EMBL/GenBank/DDBJ whole genome shotgun (WGS) entry which is preliminary data.</text>
</comment>
<dbReference type="PROSITE" id="PS51162">
    <property type="entry name" value="THYROGLOBULIN_1_2"/>
    <property type="match status" value="1"/>
</dbReference>
<name>A0ABD0Y1I3_9HEMI</name>
<accession>A0ABD0Y1I3</accession>
<dbReference type="Pfam" id="PF00086">
    <property type="entry name" value="Thyroglobulin_1"/>
    <property type="match status" value="1"/>
</dbReference>
<dbReference type="SUPFAM" id="SSF57610">
    <property type="entry name" value="Thyroglobulin type-1 domain"/>
    <property type="match status" value="1"/>
</dbReference>
<feature type="disulfide bond" evidence="5">
    <location>
        <begin position="134"/>
        <end position="141"/>
    </location>
</feature>
<evidence type="ECO:0000259" key="6">
    <source>
        <dbReference type="PROSITE" id="PS51162"/>
    </source>
</evidence>
<evidence type="ECO:0000256" key="2">
    <source>
        <dbReference type="ARBA" id="ARBA00022525"/>
    </source>
</evidence>
<feature type="domain" description="Thyroglobulin type-1" evidence="6">
    <location>
        <begin position="96"/>
        <end position="163"/>
    </location>
</feature>
<comment type="caution">
    <text evidence="5">Lacks conserved residue(s) required for the propagation of feature annotation.</text>
</comment>
<dbReference type="Proteomes" id="UP001558652">
    <property type="component" value="Unassembled WGS sequence"/>
</dbReference>
<dbReference type="GO" id="GO:0005576">
    <property type="term" value="C:extracellular region"/>
    <property type="evidence" value="ECO:0007669"/>
    <property type="project" value="UniProtKB-SubCell"/>
</dbReference>
<dbReference type="SMART" id="SM00211">
    <property type="entry name" value="TY"/>
    <property type="match status" value="1"/>
</dbReference>
<dbReference type="PANTHER" id="PTHR12352">
    <property type="entry name" value="SECRETED MODULAR CALCIUM-BINDING PROTEIN"/>
    <property type="match status" value="1"/>
</dbReference>
<dbReference type="Gene3D" id="4.10.800.10">
    <property type="entry name" value="Thyroglobulin type-1"/>
    <property type="match status" value="1"/>
</dbReference>
<evidence type="ECO:0000256" key="1">
    <source>
        <dbReference type="ARBA" id="ARBA00004613"/>
    </source>
</evidence>
<dbReference type="EMBL" id="JBFDAA010000016">
    <property type="protein sequence ID" value="KAL1117233.1"/>
    <property type="molecule type" value="Genomic_DNA"/>
</dbReference>
<proteinExistence type="predicted"/>
<sequence>MASKRRNIFYGETTEKELSIDGNPRQVIKWEHYSLNVSRGQRLLSLRRGSKGWVWENRALISGLEWDSRNYMNIINIKTDVSNGGSIPPIFPAESKRSCWTDERRMVASGTEFGGGTVYRPKCQPDGSYAPVQCHSGIGFCWCVTPAGKPINHSYVKGKTPHCNRKGTTKGGSECNKVERARFVNNLVYVFKVEYGKYAKRFQGIFFFVYSDSRNTISSDI</sequence>
<gene>
    <name evidence="7" type="ORF">AAG570_004559</name>
</gene>
<keyword evidence="3" id="KW-0677">Repeat</keyword>
<dbReference type="AlphaFoldDB" id="A0ABD0Y1I3"/>
<dbReference type="CDD" id="cd00191">
    <property type="entry name" value="TY"/>
    <property type="match status" value="1"/>
</dbReference>
<reference evidence="7 8" key="1">
    <citation type="submission" date="2024-07" db="EMBL/GenBank/DDBJ databases">
        <title>Chromosome-level genome assembly of the water stick insect Ranatra chinensis (Heteroptera: Nepidae).</title>
        <authorList>
            <person name="Liu X."/>
        </authorList>
    </citation>
    <scope>NUCLEOTIDE SEQUENCE [LARGE SCALE GENOMIC DNA]</scope>
    <source>
        <strain evidence="7">Cailab_2021Rc</strain>
        <tissue evidence="7">Muscle</tissue>
    </source>
</reference>
<protein>
    <recommendedName>
        <fullName evidence="6">Thyroglobulin type-1 domain-containing protein</fullName>
    </recommendedName>
</protein>
<evidence type="ECO:0000313" key="8">
    <source>
        <dbReference type="Proteomes" id="UP001558652"/>
    </source>
</evidence>
<comment type="subcellular location">
    <subcellularLocation>
        <location evidence="1">Secreted</location>
    </subcellularLocation>
</comment>
<feature type="disulfide bond" evidence="5">
    <location>
        <begin position="143"/>
        <end position="163"/>
    </location>
</feature>
<evidence type="ECO:0000256" key="4">
    <source>
        <dbReference type="ARBA" id="ARBA00023157"/>
    </source>
</evidence>
<dbReference type="PROSITE" id="PS00484">
    <property type="entry name" value="THYROGLOBULIN_1_1"/>
    <property type="match status" value="1"/>
</dbReference>
<keyword evidence="2" id="KW-0964">Secreted</keyword>
<evidence type="ECO:0000256" key="3">
    <source>
        <dbReference type="ARBA" id="ARBA00022737"/>
    </source>
</evidence>